<dbReference type="InterPro" id="IPR039430">
    <property type="entry name" value="Thymidylate_kin-like_dom"/>
</dbReference>
<evidence type="ECO:0000259" key="9">
    <source>
        <dbReference type="Pfam" id="PF02223"/>
    </source>
</evidence>
<dbReference type="AlphaFoldDB" id="A0A0F9E597"/>
<evidence type="ECO:0000256" key="4">
    <source>
        <dbReference type="ARBA" id="ARBA00022727"/>
    </source>
</evidence>
<sequence length="80" mass="8892">MLITFEGIEGSGKTTQIKHVARFLNEKGHDCVITREPGGTEIGKKIRSILLDPKSKGIDPLAEFFLYAADRAQHLKEIVN</sequence>
<dbReference type="SUPFAM" id="SSF52540">
    <property type="entry name" value="P-loop containing nucleoside triphosphate hydrolases"/>
    <property type="match status" value="1"/>
</dbReference>
<feature type="domain" description="Thymidylate kinase-like" evidence="9">
    <location>
        <begin position="5"/>
        <end position="78"/>
    </location>
</feature>
<gene>
    <name evidence="10" type="ORF">LCGC14_2408870</name>
</gene>
<dbReference type="GO" id="GO:0004798">
    <property type="term" value="F:dTMP kinase activity"/>
    <property type="evidence" value="ECO:0007669"/>
    <property type="project" value="UniProtKB-EC"/>
</dbReference>
<evidence type="ECO:0000256" key="2">
    <source>
        <dbReference type="ARBA" id="ARBA00012980"/>
    </source>
</evidence>
<keyword evidence="7" id="KW-0067">ATP-binding</keyword>
<evidence type="ECO:0000256" key="8">
    <source>
        <dbReference type="ARBA" id="ARBA00048743"/>
    </source>
</evidence>
<organism evidence="10">
    <name type="scientific">marine sediment metagenome</name>
    <dbReference type="NCBI Taxonomy" id="412755"/>
    <lineage>
        <taxon>unclassified sequences</taxon>
        <taxon>metagenomes</taxon>
        <taxon>ecological metagenomes</taxon>
    </lineage>
</organism>
<dbReference type="InterPro" id="IPR018094">
    <property type="entry name" value="Thymidylate_kinase"/>
</dbReference>
<name>A0A0F9E597_9ZZZZ</name>
<dbReference type="GO" id="GO:0006227">
    <property type="term" value="P:dUDP biosynthetic process"/>
    <property type="evidence" value="ECO:0007669"/>
    <property type="project" value="TreeGrafter"/>
</dbReference>
<keyword evidence="4" id="KW-0545">Nucleotide biosynthesis</keyword>
<evidence type="ECO:0000256" key="6">
    <source>
        <dbReference type="ARBA" id="ARBA00022777"/>
    </source>
</evidence>
<comment type="catalytic activity">
    <reaction evidence="8">
        <text>dTMP + ATP = dTDP + ADP</text>
        <dbReference type="Rhea" id="RHEA:13517"/>
        <dbReference type="ChEBI" id="CHEBI:30616"/>
        <dbReference type="ChEBI" id="CHEBI:58369"/>
        <dbReference type="ChEBI" id="CHEBI:63528"/>
        <dbReference type="ChEBI" id="CHEBI:456216"/>
        <dbReference type="EC" id="2.7.4.9"/>
    </reaction>
</comment>
<comment type="similarity">
    <text evidence="1">Belongs to the thymidylate kinase family.</text>
</comment>
<dbReference type="CDD" id="cd01672">
    <property type="entry name" value="TMPK"/>
    <property type="match status" value="1"/>
</dbReference>
<dbReference type="GO" id="GO:0005524">
    <property type="term" value="F:ATP binding"/>
    <property type="evidence" value="ECO:0007669"/>
    <property type="project" value="UniProtKB-KW"/>
</dbReference>
<comment type="caution">
    <text evidence="10">The sequence shown here is derived from an EMBL/GenBank/DDBJ whole genome shotgun (WGS) entry which is preliminary data.</text>
</comment>
<evidence type="ECO:0000313" key="10">
    <source>
        <dbReference type="EMBL" id="KKL25081.1"/>
    </source>
</evidence>
<reference evidence="10" key="1">
    <citation type="journal article" date="2015" name="Nature">
        <title>Complex archaea that bridge the gap between prokaryotes and eukaryotes.</title>
        <authorList>
            <person name="Spang A."/>
            <person name="Saw J.H."/>
            <person name="Jorgensen S.L."/>
            <person name="Zaremba-Niedzwiedzka K."/>
            <person name="Martijn J."/>
            <person name="Lind A.E."/>
            <person name="van Eijk R."/>
            <person name="Schleper C."/>
            <person name="Guy L."/>
            <person name="Ettema T.J."/>
        </authorList>
    </citation>
    <scope>NUCLEOTIDE SEQUENCE</scope>
</reference>
<dbReference type="EMBL" id="LAZR01036349">
    <property type="protein sequence ID" value="KKL25081.1"/>
    <property type="molecule type" value="Genomic_DNA"/>
</dbReference>
<dbReference type="Pfam" id="PF02223">
    <property type="entry name" value="Thymidylate_kin"/>
    <property type="match status" value="1"/>
</dbReference>
<proteinExistence type="inferred from homology"/>
<keyword evidence="3" id="KW-0808">Transferase</keyword>
<feature type="non-terminal residue" evidence="10">
    <location>
        <position position="80"/>
    </location>
</feature>
<accession>A0A0F9E597</accession>
<dbReference type="EC" id="2.7.4.9" evidence="2"/>
<dbReference type="GO" id="GO:0006235">
    <property type="term" value="P:dTTP biosynthetic process"/>
    <property type="evidence" value="ECO:0007669"/>
    <property type="project" value="TreeGrafter"/>
</dbReference>
<dbReference type="GO" id="GO:0005829">
    <property type="term" value="C:cytosol"/>
    <property type="evidence" value="ECO:0007669"/>
    <property type="project" value="TreeGrafter"/>
</dbReference>
<dbReference type="NCBIfam" id="TIGR00041">
    <property type="entry name" value="DTMP_kinase"/>
    <property type="match status" value="1"/>
</dbReference>
<evidence type="ECO:0000256" key="3">
    <source>
        <dbReference type="ARBA" id="ARBA00022679"/>
    </source>
</evidence>
<dbReference type="PANTHER" id="PTHR10344:SF4">
    <property type="entry name" value="UMP-CMP KINASE 2, MITOCHONDRIAL"/>
    <property type="match status" value="1"/>
</dbReference>
<dbReference type="Gene3D" id="3.40.50.300">
    <property type="entry name" value="P-loop containing nucleotide triphosphate hydrolases"/>
    <property type="match status" value="1"/>
</dbReference>
<dbReference type="InterPro" id="IPR027417">
    <property type="entry name" value="P-loop_NTPase"/>
</dbReference>
<dbReference type="PANTHER" id="PTHR10344">
    <property type="entry name" value="THYMIDYLATE KINASE"/>
    <property type="match status" value="1"/>
</dbReference>
<keyword evidence="5" id="KW-0547">Nucleotide-binding</keyword>
<evidence type="ECO:0000256" key="1">
    <source>
        <dbReference type="ARBA" id="ARBA00009776"/>
    </source>
</evidence>
<dbReference type="GO" id="GO:0006233">
    <property type="term" value="P:dTDP biosynthetic process"/>
    <property type="evidence" value="ECO:0007669"/>
    <property type="project" value="InterPro"/>
</dbReference>
<evidence type="ECO:0000256" key="7">
    <source>
        <dbReference type="ARBA" id="ARBA00022840"/>
    </source>
</evidence>
<evidence type="ECO:0000256" key="5">
    <source>
        <dbReference type="ARBA" id="ARBA00022741"/>
    </source>
</evidence>
<keyword evidence="6" id="KW-0418">Kinase</keyword>
<protein>
    <recommendedName>
        <fullName evidence="2">dTMP kinase</fullName>
        <ecNumber evidence="2">2.7.4.9</ecNumber>
    </recommendedName>
</protein>